<dbReference type="InParanoid" id="G4YMN6"/>
<sequence length="240" mass="26094">MQQSSENEAVVFVITPKFRQEVRCGVGTGYAVQVQVTAQRILVQLRIATSSCPPIGPFHEAQHRYLIHEDYAADEEELSEPGHAVLAQRFAIRVVPSNEYTPAETFDTAVIDDGPHGVVALGGGGSLATSELKSKLDLTSRQADIRARNDRTSSSHGNPMSGFYAQGWSEKDGDRANGAARRKFASGVHGNQGQDERVHQGQDPRTEQENENKIRQDSKTSKIRYEGPSQYEGIAGSGGA</sequence>
<dbReference type="RefSeq" id="XP_009516186.1">
    <property type="nucleotide sequence ID" value="XM_009517891.1"/>
</dbReference>
<feature type="compositionally biased region" description="Basic and acidic residues" evidence="1">
    <location>
        <begin position="194"/>
        <end position="225"/>
    </location>
</feature>
<evidence type="ECO:0000256" key="1">
    <source>
        <dbReference type="SAM" id="MobiDB-lite"/>
    </source>
</evidence>
<accession>G4YMN6</accession>
<reference evidence="2 3" key="1">
    <citation type="journal article" date="2006" name="Science">
        <title>Phytophthora genome sequences uncover evolutionary origins and mechanisms of pathogenesis.</title>
        <authorList>
            <person name="Tyler B.M."/>
            <person name="Tripathy S."/>
            <person name="Zhang X."/>
            <person name="Dehal P."/>
            <person name="Jiang R.H."/>
            <person name="Aerts A."/>
            <person name="Arredondo F.D."/>
            <person name="Baxter L."/>
            <person name="Bensasson D."/>
            <person name="Beynon J.L."/>
            <person name="Chapman J."/>
            <person name="Damasceno C.M."/>
            <person name="Dorrance A.E."/>
            <person name="Dou D."/>
            <person name="Dickerman A.W."/>
            <person name="Dubchak I.L."/>
            <person name="Garbelotto M."/>
            <person name="Gijzen M."/>
            <person name="Gordon S.G."/>
            <person name="Govers F."/>
            <person name="Grunwald N.J."/>
            <person name="Huang W."/>
            <person name="Ivors K.L."/>
            <person name="Jones R.W."/>
            <person name="Kamoun S."/>
            <person name="Krampis K."/>
            <person name="Lamour K.H."/>
            <person name="Lee M.K."/>
            <person name="McDonald W.H."/>
            <person name="Medina M."/>
            <person name="Meijer H.J."/>
            <person name="Nordberg E.K."/>
            <person name="Maclean D.J."/>
            <person name="Ospina-Giraldo M.D."/>
            <person name="Morris P.F."/>
            <person name="Phuntumart V."/>
            <person name="Putnam N.H."/>
            <person name="Rash S."/>
            <person name="Rose J.K."/>
            <person name="Sakihama Y."/>
            <person name="Salamov A.A."/>
            <person name="Savidor A."/>
            <person name="Scheuring C.F."/>
            <person name="Smith B.M."/>
            <person name="Sobral B.W."/>
            <person name="Terry A."/>
            <person name="Torto-Alalibo T.A."/>
            <person name="Win J."/>
            <person name="Xu Z."/>
            <person name="Zhang H."/>
            <person name="Grigoriev I.V."/>
            <person name="Rokhsar D.S."/>
            <person name="Boore J.L."/>
        </authorList>
    </citation>
    <scope>NUCLEOTIDE SEQUENCE [LARGE SCALE GENOMIC DNA]</scope>
    <source>
        <strain evidence="2 3">P6497</strain>
    </source>
</reference>
<evidence type="ECO:0000313" key="2">
    <source>
        <dbReference type="EMBL" id="EGZ28911.1"/>
    </source>
</evidence>
<dbReference type="GeneID" id="20641072"/>
<organism evidence="2 3">
    <name type="scientific">Phytophthora sojae (strain P6497)</name>
    <name type="common">Soybean stem and root rot agent</name>
    <name type="synonym">Phytophthora megasperma f. sp. glycines</name>
    <dbReference type="NCBI Taxonomy" id="1094619"/>
    <lineage>
        <taxon>Eukaryota</taxon>
        <taxon>Sar</taxon>
        <taxon>Stramenopiles</taxon>
        <taxon>Oomycota</taxon>
        <taxon>Peronosporomycetes</taxon>
        <taxon>Peronosporales</taxon>
        <taxon>Peronosporaceae</taxon>
        <taxon>Phytophthora</taxon>
    </lineage>
</organism>
<gene>
    <name evidence="2" type="ORF">PHYSODRAFT_294288</name>
</gene>
<name>G4YMN6_PHYSP</name>
<protein>
    <submittedName>
        <fullName evidence="2">Uncharacterized protein</fullName>
    </submittedName>
</protein>
<dbReference type="EMBL" id="JH159151">
    <property type="protein sequence ID" value="EGZ28911.1"/>
    <property type="molecule type" value="Genomic_DNA"/>
</dbReference>
<dbReference type="KEGG" id="psoj:PHYSODRAFT_294288"/>
<dbReference type="AlphaFoldDB" id="G4YMN6"/>
<feature type="region of interest" description="Disordered" evidence="1">
    <location>
        <begin position="143"/>
        <end position="240"/>
    </location>
</feature>
<keyword evidence="3" id="KW-1185">Reference proteome</keyword>
<evidence type="ECO:0000313" key="3">
    <source>
        <dbReference type="Proteomes" id="UP000002640"/>
    </source>
</evidence>
<feature type="compositionally biased region" description="Basic and acidic residues" evidence="1">
    <location>
        <begin position="143"/>
        <end position="153"/>
    </location>
</feature>
<proteinExistence type="predicted"/>
<dbReference type="Proteomes" id="UP000002640">
    <property type="component" value="Unassembled WGS sequence"/>
</dbReference>